<comment type="catalytic activity">
    <reaction evidence="13">
        <text>(3R)-1,4-thiomorpholine-3-carboxylate + NAD(+) = 3,4-dehydrothiomorpholine-3-carboxylate + NADH + 2 H(+)</text>
        <dbReference type="Rhea" id="RHEA:12504"/>
        <dbReference type="ChEBI" id="CHEBI:15378"/>
        <dbReference type="ChEBI" id="CHEBI:57540"/>
        <dbReference type="ChEBI" id="CHEBI:57945"/>
        <dbReference type="ChEBI" id="CHEBI:58517"/>
        <dbReference type="ChEBI" id="CHEBI:176873"/>
        <dbReference type="EC" id="1.5.1.25"/>
    </reaction>
    <physiologicalReaction direction="right-to-left" evidence="13">
        <dbReference type="Rhea" id="RHEA:12506"/>
    </physiologicalReaction>
</comment>
<dbReference type="InterPro" id="IPR003462">
    <property type="entry name" value="ODC_Mu_crystall"/>
</dbReference>
<dbReference type="Pfam" id="PF02423">
    <property type="entry name" value="OCD_Mu_crystall"/>
    <property type="match status" value="1"/>
</dbReference>
<evidence type="ECO:0000256" key="16">
    <source>
        <dbReference type="ARBA" id="ARBA00093250"/>
    </source>
</evidence>
<keyword evidence="6" id="KW-0521">NADP</keyword>
<comment type="catalytic activity">
    <reaction evidence="16">
        <text>(S)-cystathionine ketimine + NADH + 2 H(+) = (3R,5S)-2,3,5,6,7-pentahydro-1,4-thiazepine-3,5-dicarboxylate + NAD(+)</text>
        <dbReference type="Rhea" id="RHEA:68032"/>
        <dbReference type="ChEBI" id="CHEBI:15378"/>
        <dbReference type="ChEBI" id="CHEBI:57540"/>
        <dbReference type="ChEBI" id="CHEBI:57945"/>
        <dbReference type="ChEBI" id="CHEBI:176808"/>
        <dbReference type="ChEBI" id="CHEBI:176810"/>
    </reaction>
    <physiologicalReaction direction="left-to-right" evidence="16">
        <dbReference type="Rhea" id="RHEA:68033"/>
    </physiologicalReaction>
</comment>
<sequence>MLRVNFQAGRSLDTLNPALCNFITMNEQPAFIGAKVVEKYLDFATLIPLLERALIHFSSGNEGGVVQPIRTIVPVAKYSGFLGVMPAYSKWDDALTTKVVTFYEKKTSSEIPSHQATVLLFEPSNGTLKAVIDGRVITDKRTAAVSAIATKLLKPSHAEILCILGSGAQAQSHYQVFTQQFSFKEVRVWSRTREKAEGFATTVTGQVRVCSTPQEAVTGADVIITVTMATEPVLLGDWVKPGAHINAIGACRPDWRELDNVLMESCVLYVDSKEAAAKESGDIVTSKASIYAEIGEVLKGTKPALADKTTVFKSVGMAVEDTVSAKLVYDSWLAENK</sequence>
<dbReference type="GO" id="GO:0047127">
    <property type="term" value="F:thiomorpholine-carboxylate dehydrogenase activity"/>
    <property type="evidence" value="ECO:0007669"/>
    <property type="project" value="UniProtKB-EC"/>
</dbReference>
<accession>A0A974C0I6</accession>
<gene>
    <name evidence="23" type="ORF">XELAEV_18045342mg</name>
</gene>
<comment type="similarity">
    <text evidence="2">Belongs to the ornithine cyclodeaminase/mu-crystallin family.</text>
</comment>
<proteinExistence type="inferred from homology"/>
<comment type="catalytic activity">
    <reaction evidence="18">
        <text>L-proline + NAD(+) = 1-pyrroline-2-carboxylate + NADH + H(+)</text>
        <dbReference type="Rhea" id="RHEA:20321"/>
        <dbReference type="ChEBI" id="CHEBI:15378"/>
        <dbReference type="ChEBI" id="CHEBI:39785"/>
        <dbReference type="ChEBI" id="CHEBI:57540"/>
        <dbReference type="ChEBI" id="CHEBI:57945"/>
        <dbReference type="ChEBI" id="CHEBI:60039"/>
        <dbReference type="EC" id="1.5.1.1"/>
    </reaction>
    <physiologicalReaction direction="right-to-left" evidence="18">
        <dbReference type="Rhea" id="RHEA:20323"/>
    </physiologicalReaction>
</comment>
<evidence type="ECO:0000256" key="11">
    <source>
        <dbReference type="ARBA" id="ARBA00093197"/>
    </source>
</evidence>
<evidence type="ECO:0000256" key="19">
    <source>
        <dbReference type="ARBA" id="ARBA00093273"/>
    </source>
</evidence>
<dbReference type="Gene3D" id="3.30.1780.10">
    <property type="entry name" value="ornithine cyclodeaminase, domain 1"/>
    <property type="match status" value="1"/>
</dbReference>
<evidence type="ECO:0000256" key="22">
    <source>
        <dbReference type="ARBA" id="ARBA00093650"/>
    </source>
</evidence>
<comment type="subcellular location">
    <subcellularLocation>
        <location evidence="1">Cytoplasm</location>
    </subcellularLocation>
</comment>
<dbReference type="FunFam" id="3.40.50.720:FF:000241">
    <property type="entry name" value="ketimine reductase mu-crystallin"/>
    <property type="match status" value="1"/>
</dbReference>
<reference evidence="24" key="1">
    <citation type="journal article" date="2016" name="Nature">
        <title>Genome evolution in the allotetraploid frog Xenopus laevis.</title>
        <authorList>
            <person name="Session A.M."/>
            <person name="Uno Y."/>
            <person name="Kwon T."/>
            <person name="Chapman J.A."/>
            <person name="Toyoda A."/>
            <person name="Takahashi S."/>
            <person name="Fukui A."/>
            <person name="Hikosaka A."/>
            <person name="Suzuki A."/>
            <person name="Kondo M."/>
            <person name="van Heeringen S.J."/>
            <person name="Quigley I."/>
            <person name="Heinz S."/>
            <person name="Ogino H."/>
            <person name="Ochi H."/>
            <person name="Hellsten U."/>
            <person name="Lyons J.B."/>
            <person name="Simakov O."/>
            <person name="Putnam N."/>
            <person name="Stites J."/>
            <person name="Kuroki Y."/>
            <person name="Tanaka T."/>
            <person name="Michiue T."/>
            <person name="Watanabe M."/>
            <person name="Bogdanovic O."/>
            <person name="Lister R."/>
            <person name="Georgiou G."/>
            <person name="Paranjpe S.S."/>
            <person name="van Kruijsbergen I."/>
            <person name="Shu S."/>
            <person name="Carlson J."/>
            <person name="Kinoshita T."/>
            <person name="Ohta Y."/>
            <person name="Mawaribuchi S."/>
            <person name="Jenkins J."/>
            <person name="Grimwood J."/>
            <person name="Schmutz J."/>
            <person name="Mitros T."/>
            <person name="Mozaffari S.V."/>
            <person name="Suzuki Y."/>
            <person name="Haramoto Y."/>
            <person name="Yamamoto T.S."/>
            <person name="Takagi C."/>
            <person name="Heald R."/>
            <person name="Miller K."/>
            <person name="Haudenschild C."/>
            <person name="Kitzman J."/>
            <person name="Nakayama T."/>
            <person name="Izutsu Y."/>
            <person name="Robert J."/>
            <person name="Fortriede J."/>
            <person name="Burns K."/>
            <person name="Lotay V."/>
            <person name="Karimi K."/>
            <person name="Yasuoka Y."/>
            <person name="Dichmann D.S."/>
            <person name="Flajnik M.F."/>
            <person name="Houston D.W."/>
            <person name="Shendure J."/>
            <person name="DuPasquier L."/>
            <person name="Vize P.D."/>
            <person name="Zorn A.M."/>
            <person name="Ito M."/>
            <person name="Marcotte E.M."/>
            <person name="Wallingford J.B."/>
            <person name="Ito Y."/>
            <person name="Asashima M."/>
            <person name="Ueno N."/>
            <person name="Matsuda Y."/>
            <person name="Veenstra G.J."/>
            <person name="Fujiyama A."/>
            <person name="Harland R.M."/>
            <person name="Taira M."/>
            <person name="Rokhsar D.S."/>
        </authorList>
    </citation>
    <scope>NUCLEOTIDE SEQUENCE [LARGE SCALE GENOMIC DNA]</scope>
    <source>
        <strain evidence="24">J</strain>
    </source>
</reference>
<comment type="catalytic activity">
    <reaction evidence="10">
        <text>L-pipecolate + NAD(+) = Delta(1)-piperideine-2-carboxylate + NADH + H(+)</text>
        <dbReference type="Rhea" id="RHEA:30807"/>
        <dbReference type="ChEBI" id="CHEBI:15378"/>
        <dbReference type="ChEBI" id="CHEBI:57540"/>
        <dbReference type="ChEBI" id="CHEBI:57945"/>
        <dbReference type="ChEBI" id="CHEBI:61185"/>
        <dbReference type="ChEBI" id="CHEBI:77631"/>
        <dbReference type="EC" id="1.5.1.1"/>
    </reaction>
    <physiologicalReaction direction="right-to-left" evidence="10">
        <dbReference type="Rhea" id="RHEA:30809"/>
    </physiologicalReaction>
</comment>
<comment type="catalytic activity">
    <reaction evidence="11">
        <text>Delta(2)-thiazoline-2-carboxylate + NADPH + 2 H(+) = L-thiazolidine-2-carboxylate + NADP(+)</text>
        <dbReference type="Rhea" id="RHEA:68072"/>
        <dbReference type="ChEBI" id="CHEBI:15378"/>
        <dbReference type="ChEBI" id="CHEBI:57783"/>
        <dbReference type="ChEBI" id="CHEBI:58349"/>
        <dbReference type="ChEBI" id="CHEBI:176895"/>
        <dbReference type="ChEBI" id="CHEBI:176896"/>
    </reaction>
    <physiologicalReaction direction="left-to-right" evidence="11">
        <dbReference type="Rhea" id="RHEA:68073"/>
    </physiologicalReaction>
</comment>
<evidence type="ECO:0000256" key="3">
    <source>
        <dbReference type="ARBA" id="ARBA00012883"/>
    </source>
</evidence>
<dbReference type="GO" id="GO:0050241">
    <property type="term" value="F:pyrroline-2-carboxylate reductase activity"/>
    <property type="evidence" value="ECO:0007669"/>
    <property type="project" value="UniProtKB-EC"/>
</dbReference>
<dbReference type="PANTHER" id="PTHR13812">
    <property type="entry name" value="KETIMINE REDUCTASE MU-CRYSTALLIN"/>
    <property type="match status" value="1"/>
</dbReference>
<comment type="subunit">
    <text evidence="20">Homodimer. Binds the thyroid hormone triiodothyronine (T3); T3 binding inhibits enzymatic activity.</text>
</comment>
<dbReference type="GO" id="GO:0005737">
    <property type="term" value="C:cytoplasm"/>
    <property type="evidence" value="ECO:0007669"/>
    <property type="project" value="UniProtKB-SubCell"/>
</dbReference>
<dbReference type="Gene3D" id="3.40.50.720">
    <property type="entry name" value="NAD(P)-binding Rossmann-like Domain"/>
    <property type="match status" value="1"/>
</dbReference>
<comment type="catalytic activity">
    <reaction evidence="17">
        <text>(3R)-1,4-thiomorpholine-3-carboxylate + NADP(+) = 3,4-dehydrothiomorpholine-3-carboxylate + NADPH + 2 H(+)</text>
        <dbReference type="Rhea" id="RHEA:12500"/>
        <dbReference type="ChEBI" id="CHEBI:15378"/>
        <dbReference type="ChEBI" id="CHEBI:57783"/>
        <dbReference type="ChEBI" id="CHEBI:58349"/>
        <dbReference type="ChEBI" id="CHEBI:58517"/>
        <dbReference type="ChEBI" id="CHEBI:176873"/>
        <dbReference type="EC" id="1.5.1.25"/>
    </reaction>
    <physiologicalReaction direction="right-to-left" evidence="17">
        <dbReference type="Rhea" id="RHEA:12502"/>
    </physiologicalReaction>
</comment>
<dbReference type="SUPFAM" id="SSF51735">
    <property type="entry name" value="NAD(P)-binding Rossmann-fold domains"/>
    <property type="match status" value="1"/>
</dbReference>
<evidence type="ECO:0000256" key="12">
    <source>
        <dbReference type="ARBA" id="ARBA00093203"/>
    </source>
</evidence>
<evidence type="ECO:0000256" key="18">
    <source>
        <dbReference type="ARBA" id="ARBA00093264"/>
    </source>
</evidence>
<evidence type="ECO:0000256" key="5">
    <source>
        <dbReference type="ARBA" id="ARBA00022490"/>
    </source>
</evidence>
<protein>
    <recommendedName>
        <fullName evidence="4">Ketimine reductase mu-crystallin</fullName>
        <ecNumber evidence="21">1.5.1.1</ecNumber>
        <ecNumber evidence="3">1.5.1.25</ecNumber>
    </recommendedName>
    <alternativeName>
        <fullName evidence="22">1-piperideine-2-carboxylate/1-pyrroline-2-carboxylate reductase</fullName>
    </alternativeName>
    <alternativeName>
        <fullName evidence="9">NADP-regulated thyroid-hormone-binding protein</fullName>
    </alternativeName>
</protein>
<evidence type="ECO:0000256" key="20">
    <source>
        <dbReference type="ARBA" id="ARBA00093567"/>
    </source>
</evidence>
<keyword evidence="8" id="KW-0520">NAD</keyword>
<dbReference type="EMBL" id="CM004482">
    <property type="protein sequence ID" value="OCT64240.1"/>
    <property type="molecule type" value="Genomic_DNA"/>
</dbReference>
<evidence type="ECO:0000313" key="23">
    <source>
        <dbReference type="EMBL" id="OCT64240.1"/>
    </source>
</evidence>
<evidence type="ECO:0000256" key="7">
    <source>
        <dbReference type="ARBA" id="ARBA00023002"/>
    </source>
</evidence>
<keyword evidence="5" id="KW-0963">Cytoplasm</keyword>
<evidence type="ECO:0000256" key="4">
    <source>
        <dbReference type="ARBA" id="ARBA00015173"/>
    </source>
</evidence>
<dbReference type="EC" id="1.5.1.1" evidence="21"/>
<dbReference type="FunFam" id="3.30.1780.10:FF:000001">
    <property type="entry name" value="Ketimine reductase mu-crystallin"/>
    <property type="match status" value="1"/>
</dbReference>
<evidence type="ECO:0000256" key="2">
    <source>
        <dbReference type="ARBA" id="ARBA00008903"/>
    </source>
</evidence>
<dbReference type="GO" id="GO:0042403">
    <property type="term" value="P:thyroid hormone metabolic process"/>
    <property type="evidence" value="ECO:0007669"/>
    <property type="project" value="TreeGrafter"/>
</dbReference>
<evidence type="ECO:0000256" key="9">
    <source>
        <dbReference type="ARBA" id="ARBA00033420"/>
    </source>
</evidence>
<dbReference type="OMA" id="ICIATYS"/>
<dbReference type="PIRSF" id="PIRSF001439">
    <property type="entry name" value="CryM"/>
    <property type="match status" value="1"/>
</dbReference>
<evidence type="ECO:0000256" key="10">
    <source>
        <dbReference type="ARBA" id="ARBA00093190"/>
    </source>
</evidence>
<evidence type="ECO:0000256" key="6">
    <source>
        <dbReference type="ARBA" id="ARBA00022857"/>
    </source>
</evidence>
<evidence type="ECO:0000256" key="1">
    <source>
        <dbReference type="ARBA" id="ARBA00004496"/>
    </source>
</evidence>
<dbReference type="InterPro" id="IPR036291">
    <property type="entry name" value="NAD(P)-bd_dom_sf"/>
</dbReference>
<comment type="catalytic activity">
    <reaction evidence="15">
        <text>(R)-lanthionine ketimine + NADPH + 2 H(+) = (3R,5R)-1,4-thiomorpholine-3,5-dicarboxylate + NADP(+)</text>
        <dbReference type="Rhea" id="RHEA:68040"/>
        <dbReference type="ChEBI" id="CHEBI:15378"/>
        <dbReference type="ChEBI" id="CHEBI:57783"/>
        <dbReference type="ChEBI" id="CHEBI:58349"/>
        <dbReference type="ChEBI" id="CHEBI:176891"/>
        <dbReference type="ChEBI" id="CHEBI:176892"/>
    </reaction>
    <physiologicalReaction direction="left-to-right" evidence="15">
        <dbReference type="Rhea" id="RHEA:68041"/>
    </physiologicalReaction>
</comment>
<dbReference type="Proteomes" id="UP000694892">
    <property type="component" value="Chromosome 9_10L"/>
</dbReference>
<dbReference type="EC" id="1.5.1.25" evidence="3"/>
<evidence type="ECO:0000256" key="14">
    <source>
        <dbReference type="ARBA" id="ARBA00093227"/>
    </source>
</evidence>
<comment type="catalytic activity">
    <reaction evidence="14">
        <text>(S)-cystathionine ketimine + NADPH + 2 H(+) = (3R,5S)-2,3,5,6,7-pentahydro-1,4-thiazepine-3,5-dicarboxylate + NADP(+)</text>
        <dbReference type="Rhea" id="RHEA:68036"/>
        <dbReference type="ChEBI" id="CHEBI:15378"/>
        <dbReference type="ChEBI" id="CHEBI:57783"/>
        <dbReference type="ChEBI" id="CHEBI:58349"/>
        <dbReference type="ChEBI" id="CHEBI:176808"/>
        <dbReference type="ChEBI" id="CHEBI:176810"/>
    </reaction>
    <physiologicalReaction direction="left-to-right" evidence="14">
        <dbReference type="Rhea" id="RHEA:68037"/>
    </physiologicalReaction>
</comment>
<keyword evidence="7" id="KW-0560">Oxidoreductase</keyword>
<dbReference type="AlphaFoldDB" id="A0A974C0I6"/>
<evidence type="ECO:0000256" key="8">
    <source>
        <dbReference type="ARBA" id="ARBA00023027"/>
    </source>
</evidence>
<evidence type="ECO:0000256" key="21">
    <source>
        <dbReference type="ARBA" id="ARBA00093598"/>
    </source>
</evidence>
<comment type="catalytic activity">
    <reaction evidence="19">
        <text>L-pipecolate + NADP(+) = Delta(1)-piperideine-2-carboxylate + NADPH + H(+)</text>
        <dbReference type="Rhea" id="RHEA:12524"/>
        <dbReference type="ChEBI" id="CHEBI:15378"/>
        <dbReference type="ChEBI" id="CHEBI:57783"/>
        <dbReference type="ChEBI" id="CHEBI:58349"/>
        <dbReference type="ChEBI" id="CHEBI:61185"/>
        <dbReference type="ChEBI" id="CHEBI:77631"/>
        <dbReference type="EC" id="1.5.1.1"/>
    </reaction>
    <physiologicalReaction direction="right-to-left" evidence="19">
        <dbReference type="Rhea" id="RHEA:12526"/>
    </physiologicalReaction>
</comment>
<dbReference type="InterPro" id="IPR023401">
    <property type="entry name" value="ODC_N"/>
</dbReference>
<evidence type="ECO:0000256" key="15">
    <source>
        <dbReference type="ARBA" id="ARBA00093248"/>
    </source>
</evidence>
<evidence type="ECO:0000256" key="17">
    <source>
        <dbReference type="ARBA" id="ARBA00093263"/>
    </source>
</evidence>
<name>A0A974C0I6_XENLA</name>
<dbReference type="PANTHER" id="PTHR13812:SF19">
    <property type="entry name" value="KETIMINE REDUCTASE MU-CRYSTALLIN"/>
    <property type="match status" value="1"/>
</dbReference>
<dbReference type="GO" id="GO:0070324">
    <property type="term" value="F:thyroid hormone binding"/>
    <property type="evidence" value="ECO:0007669"/>
    <property type="project" value="TreeGrafter"/>
</dbReference>
<comment type="catalytic activity">
    <reaction evidence="12">
        <text>L-proline + NADP(+) = 1-pyrroline-2-carboxylate + NADPH + H(+)</text>
        <dbReference type="Rhea" id="RHEA:20317"/>
        <dbReference type="ChEBI" id="CHEBI:15378"/>
        <dbReference type="ChEBI" id="CHEBI:39785"/>
        <dbReference type="ChEBI" id="CHEBI:57783"/>
        <dbReference type="ChEBI" id="CHEBI:58349"/>
        <dbReference type="ChEBI" id="CHEBI:60039"/>
        <dbReference type="EC" id="1.5.1.1"/>
    </reaction>
    <physiologicalReaction direction="right-to-left" evidence="12">
        <dbReference type="Rhea" id="RHEA:20319"/>
    </physiologicalReaction>
</comment>
<organism evidence="23 24">
    <name type="scientific">Xenopus laevis</name>
    <name type="common">African clawed frog</name>
    <dbReference type="NCBI Taxonomy" id="8355"/>
    <lineage>
        <taxon>Eukaryota</taxon>
        <taxon>Metazoa</taxon>
        <taxon>Chordata</taxon>
        <taxon>Craniata</taxon>
        <taxon>Vertebrata</taxon>
        <taxon>Euteleostomi</taxon>
        <taxon>Amphibia</taxon>
        <taxon>Batrachia</taxon>
        <taxon>Anura</taxon>
        <taxon>Pipoidea</taxon>
        <taxon>Pipidae</taxon>
        <taxon>Xenopodinae</taxon>
        <taxon>Xenopus</taxon>
        <taxon>Xenopus</taxon>
    </lineage>
</organism>
<evidence type="ECO:0000256" key="13">
    <source>
        <dbReference type="ARBA" id="ARBA00093226"/>
    </source>
</evidence>
<evidence type="ECO:0000313" key="24">
    <source>
        <dbReference type="Proteomes" id="UP000694892"/>
    </source>
</evidence>